<keyword evidence="2" id="KW-1133">Transmembrane helix</keyword>
<dbReference type="Proteomes" id="UP001209681">
    <property type="component" value="Unassembled WGS sequence"/>
</dbReference>
<evidence type="ECO:0000313" key="3">
    <source>
        <dbReference type="EMBL" id="MCW7754068.1"/>
    </source>
</evidence>
<feature type="transmembrane region" description="Helical" evidence="2">
    <location>
        <begin position="78"/>
        <end position="99"/>
    </location>
</feature>
<gene>
    <name evidence="3" type="ORF">OOT00_08720</name>
</gene>
<feature type="transmembrane region" description="Helical" evidence="2">
    <location>
        <begin position="30"/>
        <end position="58"/>
    </location>
</feature>
<comment type="caution">
    <text evidence="3">The sequence shown here is derived from an EMBL/GenBank/DDBJ whole genome shotgun (WGS) entry which is preliminary data.</text>
</comment>
<keyword evidence="2" id="KW-0812">Transmembrane</keyword>
<sequence length="194" mass="22320">MFVEKQQESSGEAGFFFRNLMKGIFRRRRFFLFPAFQLSLTWRILMLMMLAVGITATIDAWFYLVFLDQKLIIHVNMAYLNTFIVILLAVLIGGAIWTVRLTHQIAGPIHQSIGMLEKAADNGRQRVCFRKNDLLQELAQPVNSALALLNEQSLRIRHTRKDLENLLDEMVQGQAASEDVQQEIRRAIRSLNGE</sequence>
<evidence type="ECO:0008006" key="5">
    <source>
        <dbReference type="Google" id="ProtNLM"/>
    </source>
</evidence>
<name>A0ABT3N9D1_9BACT</name>
<evidence type="ECO:0000256" key="2">
    <source>
        <dbReference type="SAM" id="Phobius"/>
    </source>
</evidence>
<evidence type="ECO:0000256" key="1">
    <source>
        <dbReference type="SAM" id="Coils"/>
    </source>
</evidence>
<keyword evidence="4" id="KW-1185">Reference proteome</keyword>
<accession>A0ABT3N9D1</accession>
<proteinExistence type="predicted"/>
<reference evidence="3 4" key="1">
    <citation type="submission" date="2022-11" db="EMBL/GenBank/DDBJ databases">
        <title>Desulfobotulus tamanensis H1 sp. nov. - anaerobic, alkaliphilic, sulphate reducing bacterium isolated from terrestrial mud volcano.</title>
        <authorList>
            <person name="Frolova A."/>
            <person name="Merkel A.Y."/>
            <person name="Slobodkin A.I."/>
        </authorList>
    </citation>
    <scope>NUCLEOTIDE SEQUENCE [LARGE SCALE GENOMIC DNA]</scope>
    <source>
        <strain evidence="3 4">H1</strain>
    </source>
</reference>
<feature type="coiled-coil region" evidence="1">
    <location>
        <begin position="149"/>
        <end position="183"/>
    </location>
</feature>
<protein>
    <recommendedName>
        <fullName evidence="5">HAMP domain-containing protein</fullName>
    </recommendedName>
</protein>
<keyword evidence="1" id="KW-0175">Coiled coil</keyword>
<dbReference type="EMBL" id="JAPFPW010000008">
    <property type="protein sequence ID" value="MCW7754068.1"/>
    <property type="molecule type" value="Genomic_DNA"/>
</dbReference>
<organism evidence="3 4">
    <name type="scientific">Desulfobotulus pelophilus</name>
    <dbReference type="NCBI Taxonomy" id="2823377"/>
    <lineage>
        <taxon>Bacteria</taxon>
        <taxon>Pseudomonadati</taxon>
        <taxon>Thermodesulfobacteriota</taxon>
        <taxon>Desulfobacteria</taxon>
        <taxon>Desulfobacterales</taxon>
        <taxon>Desulfobacteraceae</taxon>
        <taxon>Desulfobotulus</taxon>
    </lineage>
</organism>
<evidence type="ECO:0000313" key="4">
    <source>
        <dbReference type="Proteomes" id="UP001209681"/>
    </source>
</evidence>
<dbReference type="RefSeq" id="WP_265424969.1">
    <property type="nucleotide sequence ID" value="NZ_JAPFPW010000008.1"/>
</dbReference>
<keyword evidence="2" id="KW-0472">Membrane</keyword>